<comment type="caution">
    <text evidence="2">The sequence shown here is derived from an EMBL/GenBank/DDBJ whole genome shotgun (WGS) entry which is preliminary data.</text>
</comment>
<protein>
    <recommendedName>
        <fullName evidence="1">DUF7669 domain-containing protein</fullName>
    </recommendedName>
</protein>
<gene>
    <name evidence="2" type="ORF">GCM10009844_00500</name>
</gene>
<evidence type="ECO:0000259" key="1">
    <source>
        <dbReference type="Pfam" id="PF24706"/>
    </source>
</evidence>
<name>A0ABN2Z1I0_9ACTN</name>
<dbReference type="Pfam" id="PF24706">
    <property type="entry name" value="DUF7669"/>
    <property type="match status" value="1"/>
</dbReference>
<keyword evidence="3" id="KW-1185">Reference proteome</keyword>
<dbReference type="Proteomes" id="UP001501771">
    <property type="component" value="Unassembled WGS sequence"/>
</dbReference>
<dbReference type="EMBL" id="BAAAQR010000001">
    <property type="protein sequence ID" value="GAA2135337.1"/>
    <property type="molecule type" value="Genomic_DNA"/>
</dbReference>
<feature type="domain" description="DUF7669" evidence="1">
    <location>
        <begin position="241"/>
        <end position="308"/>
    </location>
</feature>
<dbReference type="InterPro" id="IPR056086">
    <property type="entry name" value="DUF7669"/>
</dbReference>
<proteinExistence type="predicted"/>
<sequence length="312" mass="33736">MTATSSLEPDWEQVWVDVARRLGEHRAAGRGLLLTEDSVRWCTVLALESVGVSPDRLAIEVLTPALAGGKLDLTVDGSDGTVIELKYPRASRTGISPDTMTLGELIRDFLRVAVVDAADRWVVQVLQPELRRYLSRREELSWPTAVGQQLVLTRERLGTLRKTALDAIGVLPWHLPVTATCLVAHPVDVDLSLFAFRVDAPDVGSVPAPLAAAAPVQRRAAAGTGTGAPVRGGARAEVLAAVHDLVARSGRSEVTLAEVVDEMRRRGSAYAESTVRTMMSSHMCAQVHGPNIGSYDDLDRVGHGRYRLRQTS</sequence>
<accession>A0ABN2Z1I0</accession>
<evidence type="ECO:0000313" key="2">
    <source>
        <dbReference type="EMBL" id="GAA2135337.1"/>
    </source>
</evidence>
<reference evidence="2 3" key="1">
    <citation type="journal article" date="2019" name="Int. J. Syst. Evol. Microbiol.">
        <title>The Global Catalogue of Microorganisms (GCM) 10K type strain sequencing project: providing services to taxonomists for standard genome sequencing and annotation.</title>
        <authorList>
            <consortium name="The Broad Institute Genomics Platform"/>
            <consortium name="The Broad Institute Genome Sequencing Center for Infectious Disease"/>
            <person name="Wu L."/>
            <person name="Ma J."/>
        </authorList>
    </citation>
    <scope>NUCLEOTIDE SEQUENCE [LARGE SCALE GENOMIC DNA]</scope>
    <source>
        <strain evidence="2 3">JCM 16022</strain>
    </source>
</reference>
<organism evidence="2 3">
    <name type="scientific">Nocardioides koreensis</name>
    <dbReference type="NCBI Taxonomy" id="433651"/>
    <lineage>
        <taxon>Bacteria</taxon>
        <taxon>Bacillati</taxon>
        <taxon>Actinomycetota</taxon>
        <taxon>Actinomycetes</taxon>
        <taxon>Propionibacteriales</taxon>
        <taxon>Nocardioidaceae</taxon>
        <taxon>Nocardioides</taxon>
    </lineage>
</organism>
<evidence type="ECO:0000313" key="3">
    <source>
        <dbReference type="Proteomes" id="UP001501771"/>
    </source>
</evidence>